<reference evidence="8 9" key="1">
    <citation type="submission" date="2018-06" db="EMBL/GenBank/DDBJ databases">
        <authorList>
            <person name="Strepis N."/>
        </authorList>
    </citation>
    <scope>NUCLEOTIDE SEQUENCE [LARGE SCALE GENOMIC DNA]</scope>
    <source>
        <strain evidence="8">LUCI</strain>
    </source>
</reference>
<comment type="pathway">
    <text evidence="7">Carbohydrate degradation; 2-deoxy-D-ribose 1-phosphate degradation; D-glyceraldehyde 3-phosphate and acetaldehyde from 2-deoxy-alpha-D-ribose 1-phosphate: step 2/2.</text>
</comment>
<keyword evidence="2 7" id="KW-0963">Cytoplasm</keyword>
<keyword evidence="4 7" id="KW-0704">Schiff base</keyword>
<organism evidence="8 9">
    <name type="scientific">Lucifera butyrica</name>
    <dbReference type="NCBI Taxonomy" id="1351585"/>
    <lineage>
        <taxon>Bacteria</taxon>
        <taxon>Bacillati</taxon>
        <taxon>Bacillota</taxon>
        <taxon>Negativicutes</taxon>
        <taxon>Veillonellales</taxon>
        <taxon>Veillonellaceae</taxon>
        <taxon>Lucifera</taxon>
    </lineage>
</organism>
<dbReference type="PANTHER" id="PTHR10889:SF1">
    <property type="entry name" value="DEOXYRIBOSE-PHOSPHATE ALDOLASE"/>
    <property type="match status" value="1"/>
</dbReference>
<dbReference type="GO" id="GO:0006018">
    <property type="term" value="P:2-deoxyribose 1-phosphate catabolic process"/>
    <property type="evidence" value="ECO:0007669"/>
    <property type="project" value="UniProtKB-UniRule"/>
</dbReference>
<evidence type="ECO:0000313" key="8">
    <source>
        <dbReference type="EMBL" id="VBB08947.1"/>
    </source>
</evidence>
<evidence type="ECO:0000256" key="2">
    <source>
        <dbReference type="ARBA" id="ARBA00022490"/>
    </source>
</evidence>
<comment type="similarity">
    <text evidence="1 7">Belongs to the DeoC/FbaB aldolase family. DeoC type 1 subfamily.</text>
</comment>
<keyword evidence="3 7" id="KW-0456">Lyase</keyword>
<evidence type="ECO:0000256" key="4">
    <source>
        <dbReference type="ARBA" id="ARBA00023270"/>
    </source>
</evidence>
<feature type="active site" description="Schiff-base intermediate with acetaldehyde" evidence="7">
    <location>
        <position position="155"/>
    </location>
</feature>
<comment type="catalytic activity">
    <reaction evidence="5 7">
        <text>2-deoxy-D-ribose 5-phosphate = D-glyceraldehyde 3-phosphate + acetaldehyde</text>
        <dbReference type="Rhea" id="RHEA:12821"/>
        <dbReference type="ChEBI" id="CHEBI:15343"/>
        <dbReference type="ChEBI" id="CHEBI:59776"/>
        <dbReference type="ChEBI" id="CHEBI:62877"/>
        <dbReference type="EC" id="4.1.2.4"/>
    </reaction>
</comment>
<name>A0A498RDF4_9FIRM</name>
<dbReference type="GO" id="GO:0016052">
    <property type="term" value="P:carbohydrate catabolic process"/>
    <property type="evidence" value="ECO:0007669"/>
    <property type="project" value="TreeGrafter"/>
</dbReference>
<dbReference type="Proteomes" id="UP000277811">
    <property type="component" value="Unassembled WGS sequence"/>
</dbReference>
<dbReference type="HAMAP" id="MF_00114">
    <property type="entry name" value="DeoC_type1"/>
    <property type="match status" value="1"/>
</dbReference>
<dbReference type="Gene3D" id="3.20.20.70">
    <property type="entry name" value="Aldolase class I"/>
    <property type="match status" value="1"/>
</dbReference>
<dbReference type="InterPro" id="IPR011343">
    <property type="entry name" value="DeoC"/>
</dbReference>
<dbReference type="InterPro" id="IPR002915">
    <property type="entry name" value="DeoC/FbaB/LacD_aldolase"/>
</dbReference>
<comment type="function">
    <text evidence="6 7">Catalyzes a reversible aldol reaction between acetaldehyde and D-glyceraldehyde 3-phosphate to generate 2-deoxy-D-ribose 5-phosphate.</text>
</comment>
<dbReference type="UniPathway" id="UPA00002">
    <property type="reaction ID" value="UER00468"/>
</dbReference>
<dbReference type="AlphaFoldDB" id="A0A498RDF4"/>
<protein>
    <recommendedName>
        <fullName evidence="7">Deoxyribose-phosphate aldolase</fullName>
        <shortName evidence="7">DERA</shortName>
        <ecNumber evidence="7">4.1.2.4</ecNumber>
    </recommendedName>
    <alternativeName>
        <fullName evidence="7">2-deoxy-D-ribose 5-phosphate aldolase</fullName>
    </alternativeName>
    <alternativeName>
        <fullName evidence="7">Phosphodeoxyriboaldolase</fullName>
        <shortName evidence="7">Deoxyriboaldolase</shortName>
    </alternativeName>
</protein>
<evidence type="ECO:0000256" key="5">
    <source>
        <dbReference type="ARBA" id="ARBA00048791"/>
    </source>
</evidence>
<dbReference type="PANTHER" id="PTHR10889">
    <property type="entry name" value="DEOXYRIBOSE-PHOSPHATE ALDOLASE"/>
    <property type="match status" value="1"/>
</dbReference>
<dbReference type="InterPro" id="IPR028581">
    <property type="entry name" value="DeoC_typeI"/>
</dbReference>
<proteinExistence type="inferred from homology"/>
<dbReference type="EC" id="4.1.2.4" evidence="7"/>
<accession>A0A498RDF4</accession>
<evidence type="ECO:0000313" key="9">
    <source>
        <dbReference type="Proteomes" id="UP000277811"/>
    </source>
</evidence>
<dbReference type="SUPFAM" id="SSF51569">
    <property type="entry name" value="Aldolase"/>
    <property type="match status" value="1"/>
</dbReference>
<feature type="active site" description="Proton donor/acceptor" evidence="7">
    <location>
        <position position="184"/>
    </location>
</feature>
<sequence length="224" mass="23656">MITKDKLIKIMDYTLLRPAATKADIAVFCEETIQYGFKTIFVNPYYVSFASQLLKETGVKVGVPIGFSLGGATTKIKVAETTEAIANGAGEVDMLINLGALKSKEYQAVERDIAEVVKASQGLTTKVIIETALLTREEKVAACSLIMEAGADFVKTATGFNGGGATVEEVKFLKSVVGDKLGIKAAGGIRCYEDACQLIEAGAGRIGTSSAIQILGGQKVNSLY</sequence>
<feature type="active site" description="Proton donor/acceptor" evidence="7">
    <location>
        <position position="93"/>
    </location>
</feature>
<dbReference type="EMBL" id="UPPP01000105">
    <property type="protein sequence ID" value="VBB08947.1"/>
    <property type="molecule type" value="Genomic_DNA"/>
</dbReference>
<evidence type="ECO:0000256" key="7">
    <source>
        <dbReference type="HAMAP-Rule" id="MF_00114"/>
    </source>
</evidence>
<dbReference type="GO" id="GO:0005737">
    <property type="term" value="C:cytoplasm"/>
    <property type="evidence" value="ECO:0007669"/>
    <property type="project" value="UniProtKB-SubCell"/>
</dbReference>
<dbReference type="NCBIfam" id="TIGR00126">
    <property type="entry name" value="deoC"/>
    <property type="match status" value="1"/>
</dbReference>
<gene>
    <name evidence="7" type="primary">deoC</name>
    <name evidence="8" type="ORF">LUCI_4233</name>
</gene>
<dbReference type="InterPro" id="IPR013785">
    <property type="entry name" value="Aldolase_TIM"/>
</dbReference>
<comment type="subcellular location">
    <subcellularLocation>
        <location evidence="7">Cytoplasm</location>
    </subcellularLocation>
</comment>
<dbReference type="GO" id="GO:0004139">
    <property type="term" value="F:deoxyribose-phosphate aldolase activity"/>
    <property type="evidence" value="ECO:0007669"/>
    <property type="project" value="UniProtKB-UniRule"/>
</dbReference>
<dbReference type="Pfam" id="PF01791">
    <property type="entry name" value="DeoC"/>
    <property type="match status" value="1"/>
</dbReference>
<keyword evidence="9" id="KW-1185">Reference proteome</keyword>
<evidence type="ECO:0000256" key="3">
    <source>
        <dbReference type="ARBA" id="ARBA00023239"/>
    </source>
</evidence>
<evidence type="ECO:0000256" key="6">
    <source>
        <dbReference type="ARBA" id="ARBA00056337"/>
    </source>
</evidence>
<dbReference type="SMART" id="SM01133">
    <property type="entry name" value="DeoC"/>
    <property type="match status" value="1"/>
</dbReference>
<dbReference type="GO" id="GO:0009264">
    <property type="term" value="P:deoxyribonucleotide catabolic process"/>
    <property type="evidence" value="ECO:0007669"/>
    <property type="project" value="UniProtKB-UniRule"/>
</dbReference>
<dbReference type="PIRSF" id="PIRSF001357">
    <property type="entry name" value="DeoC"/>
    <property type="match status" value="1"/>
</dbReference>
<dbReference type="CDD" id="cd00959">
    <property type="entry name" value="DeoC"/>
    <property type="match status" value="1"/>
</dbReference>
<dbReference type="FunFam" id="3.20.20.70:FF:000044">
    <property type="entry name" value="Deoxyribose-phosphate aldolase"/>
    <property type="match status" value="1"/>
</dbReference>
<evidence type="ECO:0000256" key="1">
    <source>
        <dbReference type="ARBA" id="ARBA00010936"/>
    </source>
</evidence>